<accession>A0A9D4A9E4</accession>
<organism evidence="1 2">
    <name type="scientific">Gossypium stocksii</name>
    <dbReference type="NCBI Taxonomy" id="47602"/>
    <lineage>
        <taxon>Eukaryota</taxon>
        <taxon>Viridiplantae</taxon>
        <taxon>Streptophyta</taxon>
        <taxon>Embryophyta</taxon>
        <taxon>Tracheophyta</taxon>
        <taxon>Spermatophyta</taxon>
        <taxon>Magnoliopsida</taxon>
        <taxon>eudicotyledons</taxon>
        <taxon>Gunneridae</taxon>
        <taxon>Pentapetalae</taxon>
        <taxon>rosids</taxon>
        <taxon>malvids</taxon>
        <taxon>Malvales</taxon>
        <taxon>Malvaceae</taxon>
        <taxon>Malvoideae</taxon>
        <taxon>Gossypium</taxon>
    </lineage>
</organism>
<protein>
    <submittedName>
        <fullName evidence="1">Uncharacterized protein</fullName>
    </submittedName>
</protein>
<evidence type="ECO:0000313" key="1">
    <source>
        <dbReference type="EMBL" id="KAH1097564.1"/>
    </source>
</evidence>
<gene>
    <name evidence="1" type="ORF">J1N35_014485</name>
</gene>
<sequence>MLVLNVLPVSEFSSYVAVLDRLCEQHRVTMFRPTACVSRPSLCELYRVAYIVTDSLCEQTHFTARTSYDYMFSTLCVSISRVSSIILSASMGQ</sequence>
<keyword evidence="2" id="KW-1185">Reference proteome</keyword>
<dbReference type="Proteomes" id="UP000828251">
    <property type="component" value="Unassembled WGS sequence"/>
</dbReference>
<evidence type="ECO:0000313" key="2">
    <source>
        <dbReference type="Proteomes" id="UP000828251"/>
    </source>
</evidence>
<dbReference type="AlphaFoldDB" id="A0A9D4A9E4"/>
<reference evidence="1 2" key="1">
    <citation type="journal article" date="2021" name="Plant Biotechnol. J.">
        <title>Multi-omics assisted identification of the key and species-specific regulatory components of drought-tolerant mechanisms in Gossypium stocksii.</title>
        <authorList>
            <person name="Yu D."/>
            <person name="Ke L."/>
            <person name="Zhang D."/>
            <person name="Wu Y."/>
            <person name="Sun Y."/>
            <person name="Mei J."/>
            <person name="Sun J."/>
            <person name="Sun Y."/>
        </authorList>
    </citation>
    <scope>NUCLEOTIDE SEQUENCE [LARGE SCALE GENOMIC DNA]</scope>
    <source>
        <strain evidence="2">cv. E1</strain>
        <tissue evidence="1">Leaf</tissue>
    </source>
</reference>
<proteinExistence type="predicted"/>
<name>A0A9D4A9E4_9ROSI</name>
<dbReference type="EMBL" id="JAIQCV010000005">
    <property type="protein sequence ID" value="KAH1097564.1"/>
    <property type="molecule type" value="Genomic_DNA"/>
</dbReference>
<comment type="caution">
    <text evidence="1">The sequence shown here is derived from an EMBL/GenBank/DDBJ whole genome shotgun (WGS) entry which is preliminary data.</text>
</comment>